<reference evidence="1 2" key="1">
    <citation type="submission" date="2020-08" db="EMBL/GenBank/DDBJ databases">
        <title>A Genomic Blueprint of the Chicken Gut Microbiome.</title>
        <authorList>
            <person name="Gilroy R."/>
            <person name="Ravi A."/>
            <person name="Getino M."/>
            <person name="Pursley I."/>
            <person name="Horton D.L."/>
            <person name="Alikhan N.-F."/>
            <person name="Baker D."/>
            <person name="Gharbi K."/>
            <person name="Hall N."/>
            <person name="Watson M."/>
            <person name="Adriaenssens E.M."/>
            <person name="Foster-Nyarko E."/>
            <person name="Jarju S."/>
            <person name="Secka A."/>
            <person name="Antonio M."/>
            <person name="Oren A."/>
            <person name="Chaudhuri R."/>
            <person name="La Ragione R.M."/>
            <person name="Hildebrand F."/>
            <person name="Pallen M.J."/>
        </authorList>
    </citation>
    <scope>NUCLEOTIDE SEQUENCE [LARGE SCALE GENOMIC DNA]</scope>
    <source>
        <strain evidence="1 2">Sa2CVA6</strain>
    </source>
</reference>
<dbReference type="EMBL" id="JACSQK010000006">
    <property type="protein sequence ID" value="MBD7961336.1"/>
    <property type="molecule type" value="Genomic_DNA"/>
</dbReference>
<proteinExistence type="predicted"/>
<evidence type="ECO:0000313" key="2">
    <source>
        <dbReference type="Proteomes" id="UP000634919"/>
    </source>
</evidence>
<gene>
    <name evidence="1" type="ORF">H9646_12665</name>
</gene>
<dbReference type="Proteomes" id="UP000634919">
    <property type="component" value="Unassembled WGS sequence"/>
</dbReference>
<evidence type="ECO:0000313" key="1">
    <source>
        <dbReference type="EMBL" id="MBD7961336.1"/>
    </source>
</evidence>
<organism evidence="1 2">
    <name type="scientific">Comamonas avium</name>
    <dbReference type="NCBI Taxonomy" id="2762231"/>
    <lineage>
        <taxon>Bacteria</taxon>
        <taxon>Pseudomonadati</taxon>
        <taxon>Pseudomonadota</taxon>
        <taxon>Betaproteobacteria</taxon>
        <taxon>Burkholderiales</taxon>
        <taxon>Comamonadaceae</taxon>
        <taxon>Comamonas</taxon>
    </lineage>
</organism>
<keyword evidence="2" id="KW-1185">Reference proteome</keyword>
<sequence length="125" mass="13811">MAIYVCCAAIPASHICKSKYRFCPDRVLLFPKSGVGAVEYKNFSLGVADSRFHKVGVAPEDATIAGNAWRFVHNNGTPDRRFKDNEEIPICLYSNLQVAGLDVRFLASKSGVFDNLPERVTAMEV</sequence>
<comment type="caution">
    <text evidence="1">The sequence shown here is derived from an EMBL/GenBank/DDBJ whole genome shotgun (WGS) entry which is preliminary data.</text>
</comment>
<accession>A0ABR8SCY5</accession>
<evidence type="ECO:0008006" key="3">
    <source>
        <dbReference type="Google" id="ProtNLM"/>
    </source>
</evidence>
<name>A0ABR8SCY5_9BURK</name>
<protein>
    <recommendedName>
        <fullName evidence="3">RES domain-containing protein</fullName>
    </recommendedName>
</protein>
<dbReference type="RefSeq" id="WP_191723746.1">
    <property type="nucleotide sequence ID" value="NZ_JACSQK010000006.1"/>
</dbReference>